<dbReference type="KEGG" id="dco:SAMEA4475696_1723"/>
<dbReference type="STRING" id="1121387.GCA_000429885_00093"/>
<dbReference type="Proteomes" id="UP000242637">
    <property type="component" value="Chromosome 1"/>
</dbReference>
<organism evidence="1 2">
    <name type="scientific">Dermatophilus congolensis</name>
    <dbReference type="NCBI Taxonomy" id="1863"/>
    <lineage>
        <taxon>Bacteria</taxon>
        <taxon>Bacillati</taxon>
        <taxon>Actinomycetota</taxon>
        <taxon>Actinomycetes</taxon>
        <taxon>Micrococcales</taxon>
        <taxon>Dermatophilaceae</taxon>
        <taxon>Dermatophilus</taxon>
    </lineage>
</organism>
<dbReference type="InterPro" id="IPR008492">
    <property type="entry name" value="Rv2714-like"/>
</dbReference>
<accession>A0A239VN34</accession>
<name>A0A239VN34_9MICO</name>
<proteinExistence type="predicted"/>
<dbReference type="EMBL" id="LT906453">
    <property type="protein sequence ID" value="SNV23074.1"/>
    <property type="molecule type" value="Genomic_DNA"/>
</dbReference>
<dbReference type="InterPro" id="IPR019151">
    <property type="entry name" value="Proteasome_assmbl_chaperone_2"/>
</dbReference>
<dbReference type="GeneID" id="63459921"/>
<keyword evidence="2" id="KW-1185">Reference proteome</keyword>
<sequence>MLIETQENGPLRDPVFIAAFEGWNDAGEAATGASHHLANVWDAEEMATLDPEDYYDFQVTRPTVTGTGADRMINWPSTRFAVARGVLPERDVVLVRGPEPSFRWPSFVEDVVGFAEDCGASMFVTIGALLADTPHTRPTPVGVYAEDESLRRELGLEAPSYEGPTGITGIISSGAGDVGIPSVSVWASVPHYAASSPSPKAVLAIIARLESLLSVDIPRRDLIDLATVWEQGVDELMAADAEIAEYVQSLEKAKDTVDSPEASGDAIAREFERYLRGRDGEEM</sequence>
<evidence type="ECO:0000313" key="2">
    <source>
        <dbReference type="Proteomes" id="UP000242637"/>
    </source>
</evidence>
<dbReference type="Pfam" id="PF09754">
    <property type="entry name" value="PAC2"/>
    <property type="match status" value="1"/>
</dbReference>
<protein>
    <submittedName>
        <fullName evidence="1">PAC2 family</fullName>
    </submittedName>
</protein>
<dbReference type="PIRSF" id="PIRSF028754">
    <property type="entry name" value="UCP028754"/>
    <property type="match status" value="1"/>
</dbReference>
<dbReference type="AlphaFoldDB" id="A0A239VN34"/>
<dbReference type="InterPro" id="IPR038389">
    <property type="entry name" value="PSMG2_sf"/>
</dbReference>
<dbReference type="Gene3D" id="3.40.50.10900">
    <property type="entry name" value="PAC-like subunit"/>
    <property type="match status" value="1"/>
</dbReference>
<dbReference type="OrthoDB" id="150941at2"/>
<reference evidence="1 2" key="1">
    <citation type="submission" date="2017-06" db="EMBL/GenBank/DDBJ databases">
        <authorList>
            <consortium name="Pathogen Informatics"/>
        </authorList>
    </citation>
    <scope>NUCLEOTIDE SEQUENCE [LARGE SCALE GENOMIC DNA]</scope>
    <source>
        <strain evidence="1 2">NCTC13039</strain>
    </source>
</reference>
<dbReference type="SUPFAM" id="SSF159659">
    <property type="entry name" value="Cgl1923-like"/>
    <property type="match status" value="1"/>
</dbReference>
<evidence type="ECO:0000313" key="1">
    <source>
        <dbReference type="EMBL" id="SNV23074.1"/>
    </source>
</evidence>
<gene>
    <name evidence="1" type="ORF">SAMEA4475696_01723</name>
</gene>
<dbReference type="RefSeq" id="WP_028326276.1">
    <property type="nucleotide sequence ID" value="NZ_LT906453.1"/>
</dbReference>